<sequence length="313" mass="34718">MNISFLETFYWVATLRNFSEAAKRLRVSQPVVSMRMATLQRDLGAELYRGSGKTFELTNAGRRVFAKCEAIVVLSKELEDEAREAAAAATTGYVGITDVIAMSWLPEFLGYIRADPTLNIGIRTGPLLELKEALRNGEIDVALVLEPVNDPTLMSDHICDFSVKWMGSPDLLPPEAVTDIQDLTKLPIIRSPRNSYRYEKMLEYFRWHEVIGADTFQPRWIDVGLSMATCAHLASRAVGVTALPVAAAASLVTEGRLSIYDIPQEFLPWQIAAVRKRNANPRVVDPVIESAHRAAQAFEATADNGRYFVAGQS</sequence>
<feature type="domain" description="HTH lysR-type" evidence="5">
    <location>
        <begin position="1"/>
        <end position="58"/>
    </location>
</feature>
<reference evidence="6 7" key="2">
    <citation type="journal article" date="2013" name="Environ. Sci. Technol.">
        <title>The 4-tert-butylphenol-utilizing bacterium Sphingobium fuliginis OMI can degrade bisphenols via phenolic ring hydroxylation and meta-cleavage pathway.</title>
        <authorList>
            <person name="Ogata Y."/>
            <person name="Goda S."/>
            <person name="Toyama T."/>
            <person name="Sei K."/>
            <person name="Ike M."/>
        </authorList>
    </citation>
    <scope>NUCLEOTIDE SEQUENCE [LARGE SCALE GENOMIC DNA]</scope>
    <source>
        <strain evidence="6 7">OMI</strain>
    </source>
</reference>
<evidence type="ECO:0000256" key="1">
    <source>
        <dbReference type="ARBA" id="ARBA00009437"/>
    </source>
</evidence>
<keyword evidence="2" id="KW-0805">Transcription regulation</keyword>
<dbReference type="Pfam" id="PF03466">
    <property type="entry name" value="LysR_substrate"/>
    <property type="match status" value="1"/>
</dbReference>
<keyword evidence="3" id="KW-0238">DNA-binding</keyword>
<dbReference type="InterPro" id="IPR005119">
    <property type="entry name" value="LysR_subst-bd"/>
</dbReference>
<dbReference type="GO" id="GO:0000976">
    <property type="term" value="F:transcription cis-regulatory region binding"/>
    <property type="evidence" value="ECO:0007669"/>
    <property type="project" value="TreeGrafter"/>
</dbReference>
<dbReference type="AlphaFoldDB" id="A0A292ZJ52"/>
<accession>A0A292ZJ52</accession>
<dbReference type="PANTHER" id="PTHR30126">
    <property type="entry name" value="HTH-TYPE TRANSCRIPTIONAL REGULATOR"/>
    <property type="match status" value="1"/>
</dbReference>
<dbReference type="Proteomes" id="UP000221538">
    <property type="component" value="Unassembled WGS sequence"/>
</dbReference>
<dbReference type="Gene3D" id="3.40.190.290">
    <property type="match status" value="1"/>
</dbReference>
<evidence type="ECO:0000256" key="3">
    <source>
        <dbReference type="ARBA" id="ARBA00023125"/>
    </source>
</evidence>
<proteinExistence type="inferred from homology"/>
<dbReference type="InterPro" id="IPR000847">
    <property type="entry name" value="LysR_HTH_N"/>
</dbReference>
<evidence type="ECO:0000256" key="4">
    <source>
        <dbReference type="ARBA" id="ARBA00023163"/>
    </source>
</evidence>
<keyword evidence="4" id="KW-0804">Transcription</keyword>
<evidence type="ECO:0000256" key="2">
    <source>
        <dbReference type="ARBA" id="ARBA00023015"/>
    </source>
</evidence>
<name>A0A292ZJ52_SPHSA</name>
<comment type="similarity">
    <text evidence="1">Belongs to the LysR transcriptional regulatory family.</text>
</comment>
<dbReference type="GO" id="GO:0003700">
    <property type="term" value="F:DNA-binding transcription factor activity"/>
    <property type="evidence" value="ECO:0007669"/>
    <property type="project" value="InterPro"/>
</dbReference>
<dbReference type="PANTHER" id="PTHR30126:SF77">
    <property type="entry name" value="TRANSCRIPTIONAL REGULATORY PROTEIN"/>
    <property type="match status" value="1"/>
</dbReference>
<evidence type="ECO:0000313" key="6">
    <source>
        <dbReference type="EMBL" id="GAY22815.1"/>
    </source>
</evidence>
<evidence type="ECO:0000259" key="5">
    <source>
        <dbReference type="PROSITE" id="PS50931"/>
    </source>
</evidence>
<dbReference type="CDD" id="cd05466">
    <property type="entry name" value="PBP2_LTTR_substrate"/>
    <property type="match status" value="1"/>
</dbReference>
<reference evidence="6 7" key="1">
    <citation type="journal article" date="2013" name="Biodegradation">
        <title>Occurrence of 4-tert-butylphenol (4-t-BP) biodegradation in an aquatic sample caused by the presence of Spirodela polyrrhiza and isolation of a 4-t-BP-utilizing bacterium.</title>
        <authorList>
            <person name="Ogata Y."/>
            <person name="Toyama T."/>
            <person name="Yu N."/>
            <person name="Wang X."/>
            <person name="Sei K."/>
            <person name="Ike M."/>
        </authorList>
    </citation>
    <scope>NUCLEOTIDE SEQUENCE [LARGE SCALE GENOMIC DNA]</scope>
    <source>
        <strain evidence="6 7">OMI</strain>
    </source>
</reference>
<dbReference type="SUPFAM" id="SSF53850">
    <property type="entry name" value="Periplasmic binding protein-like II"/>
    <property type="match status" value="1"/>
</dbReference>
<dbReference type="Pfam" id="PF00126">
    <property type="entry name" value="HTH_1"/>
    <property type="match status" value="1"/>
</dbReference>
<dbReference type="PROSITE" id="PS50931">
    <property type="entry name" value="HTH_LYSR"/>
    <property type="match status" value="1"/>
</dbReference>
<dbReference type="EMBL" id="BEWI01000032">
    <property type="protein sequence ID" value="GAY22815.1"/>
    <property type="molecule type" value="Genomic_DNA"/>
</dbReference>
<dbReference type="InterPro" id="IPR036390">
    <property type="entry name" value="WH_DNA-bd_sf"/>
</dbReference>
<dbReference type="RefSeq" id="WP_099186276.1">
    <property type="nucleotide sequence ID" value="NZ_BEWI01000032.1"/>
</dbReference>
<dbReference type="PRINTS" id="PR00039">
    <property type="entry name" value="HTHLYSR"/>
</dbReference>
<dbReference type="SUPFAM" id="SSF46785">
    <property type="entry name" value="Winged helix' DNA-binding domain"/>
    <property type="match status" value="1"/>
</dbReference>
<dbReference type="InterPro" id="IPR036388">
    <property type="entry name" value="WH-like_DNA-bd_sf"/>
</dbReference>
<dbReference type="Gene3D" id="1.10.10.10">
    <property type="entry name" value="Winged helix-like DNA-binding domain superfamily/Winged helix DNA-binding domain"/>
    <property type="match status" value="1"/>
</dbReference>
<evidence type="ECO:0000313" key="7">
    <source>
        <dbReference type="Proteomes" id="UP000221538"/>
    </source>
</evidence>
<organism evidence="6 7">
    <name type="scientific">Sphingobium fuliginis (strain ATCC 27551)</name>
    <dbReference type="NCBI Taxonomy" id="336203"/>
    <lineage>
        <taxon>Bacteria</taxon>
        <taxon>Pseudomonadati</taxon>
        <taxon>Pseudomonadota</taxon>
        <taxon>Alphaproteobacteria</taxon>
        <taxon>Sphingomonadales</taxon>
        <taxon>Sphingomonadaceae</taxon>
        <taxon>Sphingobium</taxon>
    </lineage>
</organism>
<gene>
    <name evidence="6" type="ORF">SFOMI_3377</name>
</gene>
<protein>
    <submittedName>
        <fullName evidence="6">Transcriptional regulator, LysR family</fullName>
    </submittedName>
</protein>
<comment type="caution">
    <text evidence="6">The sequence shown here is derived from an EMBL/GenBank/DDBJ whole genome shotgun (WGS) entry which is preliminary data.</text>
</comment>